<protein>
    <submittedName>
        <fullName evidence="1">Uncharacterized protein</fullName>
    </submittedName>
</protein>
<sequence>MRFKVDHIGYNRQIKSGFQPPIVSLVIMSTQLEPRWFKSSSDRSNLPFFKPPTAPFFSIVPQVSQTRPRDLSFLIEIDPCHRHISNPWSYFISPRCQQQ</sequence>
<organism evidence="1 2">
    <name type="scientific">Cerrena zonata</name>
    <dbReference type="NCBI Taxonomy" id="2478898"/>
    <lineage>
        <taxon>Eukaryota</taxon>
        <taxon>Fungi</taxon>
        <taxon>Dikarya</taxon>
        <taxon>Basidiomycota</taxon>
        <taxon>Agaricomycotina</taxon>
        <taxon>Agaricomycetes</taxon>
        <taxon>Polyporales</taxon>
        <taxon>Cerrenaceae</taxon>
        <taxon>Cerrena</taxon>
    </lineage>
</organism>
<proteinExistence type="predicted"/>
<name>A0AAW0GGL6_9APHY</name>
<evidence type="ECO:0000313" key="1">
    <source>
        <dbReference type="EMBL" id="KAK7688150.1"/>
    </source>
</evidence>
<dbReference type="Proteomes" id="UP001385951">
    <property type="component" value="Unassembled WGS sequence"/>
</dbReference>
<accession>A0AAW0GGL6</accession>
<evidence type="ECO:0000313" key="2">
    <source>
        <dbReference type="Proteomes" id="UP001385951"/>
    </source>
</evidence>
<gene>
    <name evidence="1" type="ORF">QCA50_008520</name>
</gene>
<reference evidence="1 2" key="1">
    <citation type="submission" date="2022-09" db="EMBL/GenBank/DDBJ databases">
        <authorList>
            <person name="Palmer J.M."/>
        </authorList>
    </citation>
    <scope>NUCLEOTIDE SEQUENCE [LARGE SCALE GENOMIC DNA]</scope>
    <source>
        <strain evidence="1 2">DSM 7382</strain>
    </source>
</reference>
<dbReference type="AlphaFoldDB" id="A0AAW0GGL6"/>
<comment type="caution">
    <text evidence="1">The sequence shown here is derived from an EMBL/GenBank/DDBJ whole genome shotgun (WGS) entry which is preliminary data.</text>
</comment>
<dbReference type="EMBL" id="JASBNA010000011">
    <property type="protein sequence ID" value="KAK7688150.1"/>
    <property type="molecule type" value="Genomic_DNA"/>
</dbReference>
<keyword evidence="2" id="KW-1185">Reference proteome</keyword>